<feature type="domain" description="ZAD" evidence="2">
    <location>
        <begin position="6"/>
        <end position="77"/>
    </location>
</feature>
<feature type="compositionally biased region" description="Basic and acidic residues" evidence="1">
    <location>
        <begin position="282"/>
        <end position="300"/>
    </location>
</feature>
<sequence>MDFFAGCRVCLLVQSKMKSIKSFSGDNIIEKINNVLDSKINTKIGSDKICIDCFSKLLDYDMFRSCFIANNKMVNDFFHKQSLINIFEDSDSNQSNENQESTRNKPELSIKKIRKTTDETKEISKNVDSQKLKVVAEKKSDSTTSSALEEKQKSKDAHDKISQRKSSTEALLKDLSVPQIKTKIEKEFKKSDSKSKKRKNSSHSSERSKKKSSKSHNHESKRSSESENKNSNSEKKTDIVDKKTDSSVNSEAIQEIESTNQTIKDSAKEDTTKELISVLSASKEESTKSQEIEKKEDIVNKDPSFYR</sequence>
<dbReference type="AlphaFoldDB" id="T1GHM2"/>
<keyword evidence="4" id="KW-1185">Reference proteome</keyword>
<reference evidence="4" key="1">
    <citation type="submission" date="2013-02" db="EMBL/GenBank/DDBJ databases">
        <authorList>
            <person name="Hughes D."/>
        </authorList>
    </citation>
    <scope>NUCLEOTIDE SEQUENCE</scope>
    <source>
        <strain>Durham</strain>
        <strain evidence="4">NC isolate 2 -- Noor lab</strain>
    </source>
</reference>
<dbReference type="GO" id="GO:0008270">
    <property type="term" value="F:zinc ion binding"/>
    <property type="evidence" value="ECO:0007669"/>
    <property type="project" value="InterPro"/>
</dbReference>
<dbReference type="HOGENOM" id="CLU_907008_0_0_1"/>
<dbReference type="InterPro" id="IPR012934">
    <property type="entry name" value="Znf_AD"/>
</dbReference>
<feature type="compositionally biased region" description="Basic and acidic residues" evidence="1">
    <location>
        <begin position="148"/>
        <end position="162"/>
    </location>
</feature>
<dbReference type="SMART" id="SM00868">
    <property type="entry name" value="zf-AD"/>
    <property type="match status" value="1"/>
</dbReference>
<reference evidence="3" key="2">
    <citation type="submission" date="2015-06" db="UniProtKB">
        <authorList>
            <consortium name="EnsemblMetazoa"/>
        </authorList>
    </citation>
    <scope>IDENTIFICATION</scope>
</reference>
<feature type="compositionally biased region" description="Basic and acidic residues" evidence="1">
    <location>
        <begin position="216"/>
        <end position="245"/>
    </location>
</feature>
<protein>
    <recommendedName>
        <fullName evidence="2">ZAD domain-containing protein</fullName>
    </recommendedName>
</protein>
<dbReference type="Proteomes" id="UP000015102">
    <property type="component" value="Unassembled WGS sequence"/>
</dbReference>
<dbReference type="EnsemblMetazoa" id="MESCA002929-RA">
    <property type="protein sequence ID" value="MESCA002929-PA"/>
    <property type="gene ID" value="MESCA002929"/>
</dbReference>
<organism evidence="3 4">
    <name type="scientific">Megaselia scalaris</name>
    <name type="common">Humpbacked fly</name>
    <name type="synonym">Phora scalaris</name>
    <dbReference type="NCBI Taxonomy" id="36166"/>
    <lineage>
        <taxon>Eukaryota</taxon>
        <taxon>Metazoa</taxon>
        <taxon>Ecdysozoa</taxon>
        <taxon>Arthropoda</taxon>
        <taxon>Hexapoda</taxon>
        <taxon>Insecta</taxon>
        <taxon>Pterygota</taxon>
        <taxon>Neoptera</taxon>
        <taxon>Endopterygota</taxon>
        <taxon>Diptera</taxon>
        <taxon>Brachycera</taxon>
        <taxon>Muscomorpha</taxon>
        <taxon>Platypezoidea</taxon>
        <taxon>Phoridae</taxon>
        <taxon>Megaseliini</taxon>
        <taxon>Megaselia</taxon>
    </lineage>
</organism>
<feature type="region of interest" description="Disordered" evidence="1">
    <location>
        <begin position="135"/>
        <end position="307"/>
    </location>
</feature>
<evidence type="ECO:0000259" key="2">
    <source>
        <dbReference type="SMART" id="SM00868"/>
    </source>
</evidence>
<name>T1GHM2_MEGSC</name>
<accession>T1GHM2</accession>
<proteinExistence type="predicted"/>
<dbReference type="GO" id="GO:0005634">
    <property type="term" value="C:nucleus"/>
    <property type="evidence" value="ECO:0007669"/>
    <property type="project" value="InterPro"/>
</dbReference>
<feature type="compositionally biased region" description="Basic and acidic residues" evidence="1">
    <location>
        <begin position="182"/>
        <end position="194"/>
    </location>
</feature>
<evidence type="ECO:0000313" key="4">
    <source>
        <dbReference type="Proteomes" id="UP000015102"/>
    </source>
</evidence>
<evidence type="ECO:0000313" key="3">
    <source>
        <dbReference type="EnsemblMetazoa" id="MESCA002929-PA"/>
    </source>
</evidence>
<feature type="compositionally biased region" description="Polar residues" evidence="1">
    <location>
        <begin position="246"/>
        <end position="264"/>
    </location>
</feature>
<dbReference type="EMBL" id="CAQQ02074365">
    <property type="status" value="NOT_ANNOTATED_CDS"/>
    <property type="molecule type" value="Genomic_DNA"/>
</dbReference>
<evidence type="ECO:0000256" key="1">
    <source>
        <dbReference type="SAM" id="MobiDB-lite"/>
    </source>
</evidence>